<evidence type="ECO:0000256" key="4">
    <source>
        <dbReference type="ARBA" id="ARBA00022597"/>
    </source>
</evidence>
<evidence type="ECO:0000256" key="2">
    <source>
        <dbReference type="ARBA" id="ARBA00022448"/>
    </source>
</evidence>
<keyword evidence="5" id="KW-0808">Transferase</keyword>
<keyword evidence="4" id="KW-0762">Sugar transport</keyword>
<feature type="domain" description="PTS EIIA type-2" evidence="7">
    <location>
        <begin position="5"/>
        <end position="150"/>
    </location>
</feature>
<keyword evidence="2" id="KW-0813">Transport</keyword>
<dbReference type="SUPFAM" id="SSF55804">
    <property type="entry name" value="Phoshotransferase/anion transport protein"/>
    <property type="match status" value="1"/>
</dbReference>
<dbReference type="PANTHER" id="PTHR47738:SF2">
    <property type="entry name" value="PTS SYSTEM FRUCTOSE-LIKE EIIA COMPONENT"/>
    <property type="match status" value="1"/>
</dbReference>
<dbReference type="InterPro" id="IPR016152">
    <property type="entry name" value="PTrfase/Anion_transptr"/>
</dbReference>
<dbReference type="EMBL" id="RBWE01000001">
    <property type="protein sequence ID" value="RKO65796.1"/>
    <property type="molecule type" value="Genomic_DNA"/>
</dbReference>
<dbReference type="Gene3D" id="3.40.930.10">
    <property type="entry name" value="Mannitol-specific EII, Chain A"/>
    <property type="match status" value="1"/>
</dbReference>
<keyword evidence="6" id="KW-0598">Phosphotransferase system</keyword>
<dbReference type="Pfam" id="PF00359">
    <property type="entry name" value="PTS_EIIA_2"/>
    <property type="match status" value="1"/>
</dbReference>
<dbReference type="GO" id="GO:0008982">
    <property type="term" value="F:protein-N(PI)-phosphohistidine-sugar phosphotransferase activity"/>
    <property type="evidence" value="ECO:0007669"/>
    <property type="project" value="InterPro"/>
</dbReference>
<dbReference type="CDD" id="cd00211">
    <property type="entry name" value="PTS_IIA_fru"/>
    <property type="match status" value="1"/>
</dbReference>
<dbReference type="InterPro" id="IPR051541">
    <property type="entry name" value="PTS_SugarTrans_NitroReg"/>
</dbReference>
<comment type="subcellular location">
    <subcellularLocation>
        <location evidence="1">Cytoplasm</location>
    </subcellularLocation>
</comment>
<evidence type="ECO:0000256" key="5">
    <source>
        <dbReference type="ARBA" id="ARBA00022679"/>
    </source>
</evidence>
<dbReference type="GO" id="GO:0016020">
    <property type="term" value="C:membrane"/>
    <property type="evidence" value="ECO:0007669"/>
    <property type="project" value="InterPro"/>
</dbReference>
<evidence type="ECO:0000256" key="6">
    <source>
        <dbReference type="ARBA" id="ARBA00022683"/>
    </source>
</evidence>
<evidence type="ECO:0000313" key="9">
    <source>
        <dbReference type="Proteomes" id="UP000271256"/>
    </source>
</evidence>
<comment type="caution">
    <text evidence="8">The sequence shown here is derived from an EMBL/GenBank/DDBJ whole genome shotgun (WGS) entry which is preliminary data.</text>
</comment>
<reference evidence="8 9" key="1">
    <citation type="submission" date="2018-10" db="EMBL/GenBank/DDBJ databases">
        <authorList>
            <person name="Grouzdev D.S."/>
            <person name="Krutkina M.S."/>
            <person name="Tourova T.P."/>
            <person name="Nazina T.N."/>
        </authorList>
    </citation>
    <scope>NUCLEOTIDE SEQUENCE [LARGE SCALE GENOMIC DNA]</scope>
    <source>
        <strain evidence="8 9">435</strain>
    </source>
</reference>
<keyword evidence="3" id="KW-0597">Phosphoprotein</keyword>
<evidence type="ECO:0000256" key="3">
    <source>
        <dbReference type="ARBA" id="ARBA00022553"/>
    </source>
</evidence>
<dbReference type="PROSITE" id="PS51094">
    <property type="entry name" value="PTS_EIIA_TYPE_2"/>
    <property type="match status" value="1"/>
</dbReference>
<name>A0A494WRH3_9FIRM</name>
<evidence type="ECO:0000313" key="8">
    <source>
        <dbReference type="EMBL" id="RKO65796.1"/>
    </source>
</evidence>
<dbReference type="RefSeq" id="WP_121450265.1">
    <property type="nucleotide sequence ID" value="NZ_RBWE01000001.1"/>
</dbReference>
<dbReference type="PROSITE" id="PS00372">
    <property type="entry name" value="PTS_EIIA_TYPE_2_HIS"/>
    <property type="match status" value="1"/>
</dbReference>
<accession>A0A494WRH3</accession>
<dbReference type="PANTHER" id="PTHR47738">
    <property type="entry name" value="PTS SYSTEM FRUCTOSE-LIKE EIIA COMPONENT-RELATED"/>
    <property type="match status" value="1"/>
</dbReference>
<dbReference type="Proteomes" id="UP000271256">
    <property type="component" value="Unassembled WGS sequence"/>
</dbReference>
<evidence type="ECO:0000256" key="1">
    <source>
        <dbReference type="ARBA" id="ARBA00004496"/>
    </source>
</evidence>
<proteinExistence type="predicted"/>
<keyword evidence="9" id="KW-1185">Reference proteome</keyword>
<dbReference type="AlphaFoldDB" id="A0A494WRH3"/>
<dbReference type="GO" id="GO:0005737">
    <property type="term" value="C:cytoplasm"/>
    <property type="evidence" value="ECO:0007669"/>
    <property type="project" value="UniProtKB-SubCell"/>
</dbReference>
<dbReference type="FunFam" id="3.40.930.10:FF:000009">
    <property type="entry name" value="PTS system, fructose specific IIABC component"/>
    <property type="match status" value="1"/>
</dbReference>
<organism evidence="8 9">
    <name type="scientific">Desulfofundulus salinus</name>
    <dbReference type="NCBI Taxonomy" id="2419843"/>
    <lineage>
        <taxon>Bacteria</taxon>
        <taxon>Bacillati</taxon>
        <taxon>Bacillota</taxon>
        <taxon>Clostridia</taxon>
        <taxon>Eubacteriales</taxon>
        <taxon>Peptococcaceae</taxon>
        <taxon>Desulfofundulus</taxon>
    </lineage>
</organism>
<dbReference type="GO" id="GO:0009401">
    <property type="term" value="P:phosphoenolpyruvate-dependent sugar phosphotransferase system"/>
    <property type="evidence" value="ECO:0007669"/>
    <property type="project" value="UniProtKB-KW"/>
</dbReference>
<sequence length="150" mass="16730">MDVRSLITQQLITLRLRSEEKKAAIEELSSILMENGYLTDLETYLQDVFKREDLSTTGIGFGVAIPHAKSTAVNRPVLAFGRSMSGIEWNSLDGRPVHLVFLIAVPAESAENEHLKILSALSRKLIHEDFRRSLREAQDESQILAALTGI</sequence>
<gene>
    <name evidence="8" type="ORF">D7024_01645</name>
</gene>
<evidence type="ECO:0000259" key="7">
    <source>
        <dbReference type="PROSITE" id="PS51094"/>
    </source>
</evidence>
<dbReference type="OrthoDB" id="95460at2"/>
<dbReference type="NCBIfam" id="TIGR00848">
    <property type="entry name" value="fruA"/>
    <property type="match status" value="1"/>
</dbReference>
<dbReference type="InterPro" id="IPR002178">
    <property type="entry name" value="PTS_EIIA_type-2_dom"/>
</dbReference>
<protein>
    <submittedName>
        <fullName evidence="8">PTS mannose transporter subunit IIAB</fullName>
    </submittedName>
</protein>
<dbReference type="InterPro" id="IPR004715">
    <property type="entry name" value="PTS_IIA_fruc"/>
</dbReference>